<reference evidence="1" key="1">
    <citation type="submission" date="2023-03" db="EMBL/GenBank/DDBJ databases">
        <title>Chromosome-level genomes of two armyworms, Mythimna separata and Mythimna loreyi, provide insights into the biosynthesis and reception of sex pheromones.</title>
        <authorList>
            <person name="Zhao H."/>
        </authorList>
    </citation>
    <scope>NUCLEOTIDE SEQUENCE</scope>
    <source>
        <strain evidence="1">BeijingLab</strain>
    </source>
</reference>
<comment type="caution">
    <text evidence="1">The sequence shown here is derived from an EMBL/GenBank/DDBJ whole genome shotgun (WGS) entry which is preliminary data.</text>
</comment>
<proteinExistence type="predicted"/>
<keyword evidence="2" id="KW-1185">Reference proteome</keyword>
<gene>
    <name evidence="1" type="ORF">PYW08_008718</name>
</gene>
<name>A0ACC2QAF2_9NEOP</name>
<evidence type="ECO:0000313" key="2">
    <source>
        <dbReference type="Proteomes" id="UP001231649"/>
    </source>
</evidence>
<organism evidence="1 2">
    <name type="scientific">Mythimna loreyi</name>
    <dbReference type="NCBI Taxonomy" id="667449"/>
    <lineage>
        <taxon>Eukaryota</taxon>
        <taxon>Metazoa</taxon>
        <taxon>Ecdysozoa</taxon>
        <taxon>Arthropoda</taxon>
        <taxon>Hexapoda</taxon>
        <taxon>Insecta</taxon>
        <taxon>Pterygota</taxon>
        <taxon>Neoptera</taxon>
        <taxon>Endopterygota</taxon>
        <taxon>Lepidoptera</taxon>
        <taxon>Glossata</taxon>
        <taxon>Ditrysia</taxon>
        <taxon>Noctuoidea</taxon>
        <taxon>Noctuidae</taxon>
        <taxon>Noctuinae</taxon>
        <taxon>Hadenini</taxon>
        <taxon>Mythimna</taxon>
    </lineage>
</organism>
<protein>
    <submittedName>
        <fullName evidence="1">Uncharacterized protein</fullName>
    </submittedName>
</protein>
<evidence type="ECO:0000313" key="1">
    <source>
        <dbReference type="EMBL" id="KAJ8711764.1"/>
    </source>
</evidence>
<dbReference type="Proteomes" id="UP001231649">
    <property type="component" value="Chromosome 22"/>
</dbReference>
<accession>A0ACC2QAF2</accession>
<dbReference type="EMBL" id="CM056798">
    <property type="protein sequence ID" value="KAJ8711764.1"/>
    <property type="molecule type" value="Genomic_DNA"/>
</dbReference>
<sequence>MSKITEEYLGAVIRKIAAANHIEDWSYNVEKFQSIAQNYFGILIPVVLSGKSKWKEVKLSLVLKLAPTNEQYRKSGAVTVMFVREVFMYSVVLKKYREIQEKLPSNPQYIIPQCYFVQEGYCKEALALQDMCDIGYKPYTHNMFLDLDHTLVSLKSLAKLHALSFILKKQDPKLYEEIKLTCIPLTEHTNLRYMEVMRDRLDQALKKLQGTTYIPTLQKLRQHCAQYFYAAAHSVENLCICHGDIWKENILFKYENNKPVSACMIDYQTARICSPAYDTMYFILSSTNTKLRNRYLDQLLDIYYRTFETALKDFGLDSEEIYVRQMFDKDLKIVSPACLIAANTALWLTNGLQEVGHVRSKHVWNTKEEKALAEENYKGIVKAMIDDLSSFGYL</sequence>